<protein>
    <submittedName>
        <fullName evidence="2">TIGR02530 family flagellar biosynthesis protein</fullName>
    </submittedName>
</protein>
<dbReference type="InterPro" id="IPR013367">
    <property type="entry name" value="Flagellar_put"/>
</dbReference>
<name>A0ABW2V0Q6_9BACL</name>
<reference evidence="3" key="1">
    <citation type="journal article" date="2019" name="Int. J. Syst. Evol. Microbiol.">
        <title>The Global Catalogue of Microorganisms (GCM) 10K type strain sequencing project: providing services to taxonomists for standard genome sequencing and annotation.</title>
        <authorList>
            <consortium name="The Broad Institute Genomics Platform"/>
            <consortium name="The Broad Institute Genome Sequencing Center for Infectious Disease"/>
            <person name="Wu L."/>
            <person name="Ma J."/>
        </authorList>
    </citation>
    <scope>NUCLEOTIDE SEQUENCE [LARGE SCALE GENOMIC DNA]</scope>
    <source>
        <strain evidence="3">JCM 18657</strain>
    </source>
</reference>
<dbReference type="EMBL" id="JBHTGQ010000017">
    <property type="protein sequence ID" value="MFC7749746.1"/>
    <property type="molecule type" value="Genomic_DNA"/>
</dbReference>
<organism evidence="2 3">
    <name type="scientific">Paenibacillus thermoaerophilus</name>
    <dbReference type="NCBI Taxonomy" id="1215385"/>
    <lineage>
        <taxon>Bacteria</taxon>
        <taxon>Bacillati</taxon>
        <taxon>Bacillota</taxon>
        <taxon>Bacilli</taxon>
        <taxon>Bacillales</taxon>
        <taxon>Paenibacillaceae</taxon>
        <taxon>Paenibacillus</taxon>
    </lineage>
</organism>
<accession>A0ABW2V0Q6</accession>
<sequence>MMNERLAFPSALSRPIPPAGTSSASTGKIAAGQPPAGDFKSILRDRMLRISHHAESRMKQRGIEFSAEDWSKLSHAVDKAKEKGAKDSLVLMKGMALIVNVPNRTVVTAMEQASMNNPVFTQIDSAVILN</sequence>
<comment type="caution">
    <text evidence="2">The sequence shown here is derived from an EMBL/GenBank/DDBJ whole genome shotgun (WGS) entry which is preliminary data.</text>
</comment>
<keyword evidence="3" id="KW-1185">Reference proteome</keyword>
<dbReference type="RefSeq" id="WP_246068151.1">
    <property type="nucleotide sequence ID" value="NZ_JBHTGQ010000017.1"/>
</dbReference>
<feature type="region of interest" description="Disordered" evidence="1">
    <location>
        <begin position="1"/>
        <end position="37"/>
    </location>
</feature>
<keyword evidence="2" id="KW-0969">Cilium</keyword>
<evidence type="ECO:0000313" key="2">
    <source>
        <dbReference type="EMBL" id="MFC7749746.1"/>
    </source>
</evidence>
<evidence type="ECO:0000313" key="3">
    <source>
        <dbReference type="Proteomes" id="UP001596528"/>
    </source>
</evidence>
<dbReference type="NCBIfam" id="TIGR02530">
    <property type="entry name" value="flg_new"/>
    <property type="match status" value="1"/>
</dbReference>
<keyword evidence="2" id="KW-0966">Cell projection</keyword>
<evidence type="ECO:0000256" key="1">
    <source>
        <dbReference type="SAM" id="MobiDB-lite"/>
    </source>
</evidence>
<dbReference type="Pfam" id="PF12611">
    <property type="entry name" value="Flagellar_put"/>
    <property type="match status" value="1"/>
</dbReference>
<proteinExistence type="predicted"/>
<dbReference type="Proteomes" id="UP001596528">
    <property type="component" value="Unassembled WGS sequence"/>
</dbReference>
<gene>
    <name evidence="2" type="ORF">ACFQWB_07325</name>
</gene>
<keyword evidence="2" id="KW-0282">Flagellum</keyword>